<sequence>MHVSQLLSCRSLSNFTSVFWFLYQYEDWRLNDGVFRINDFFNLVVETFESMGTEEWVSETLGWWDQ</sequence>
<dbReference type="HOGENOM" id="CLU_2831573_0_0_1"/>
<evidence type="ECO:0000313" key="1">
    <source>
        <dbReference type="EMBL" id="KIK03444.1"/>
    </source>
</evidence>
<name>A0A0C9XPG7_9AGAR</name>
<gene>
    <name evidence="1" type="ORF">K443DRAFT_95160</name>
</gene>
<organism evidence="1 2">
    <name type="scientific">Laccaria amethystina LaAM-08-1</name>
    <dbReference type="NCBI Taxonomy" id="1095629"/>
    <lineage>
        <taxon>Eukaryota</taxon>
        <taxon>Fungi</taxon>
        <taxon>Dikarya</taxon>
        <taxon>Basidiomycota</taxon>
        <taxon>Agaricomycotina</taxon>
        <taxon>Agaricomycetes</taxon>
        <taxon>Agaricomycetidae</taxon>
        <taxon>Agaricales</taxon>
        <taxon>Agaricineae</taxon>
        <taxon>Hydnangiaceae</taxon>
        <taxon>Laccaria</taxon>
    </lineage>
</organism>
<dbReference type="OrthoDB" id="3220614at2759"/>
<dbReference type="Pfam" id="PF20414">
    <property type="entry name" value="DUF6698"/>
    <property type="match status" value="1"/>
</dbReference>
<reference evidence="1 2" key="1">
    <citation type="submission" date="2014-04" db="EMBL/GenBank/DDBJ databases">
        <authorList>
            <consortium name="DOE Joint Genome Institute"/>
            <person name="Kuo A."/>
            <person name="Kohler A."/>
            <person name="Nagy L.G."/>
            <person name="Floudas D."/>
            <person name="Copeland A."/>
            <person name="Barry K.W."/>
            <person name="Cichocki N."/>
            <person name="Veneault-Fourrey C."/>
            <person name="LaButti K."/>
            <person name="Lindquist E.A."/>
            <person name="Lipzen A."/>
            <person name="Lundell T."/>
            <person name="Morin E."/>
            <person name="Murat C."/>
            <person name="Sun H."/>
            <person name="Tunlid A."/>
            <person name="Henrissat B."/>
            <person name="Grigoriev I.V."/>
            <person name="Hibbett D.S."/>
            <person name="Martin F."/>
            <person name="Nordberg H.P."/>
            <person name="Cantor M.N."/>
            <person name="Hua S.X."/>
        </authorList>
    </citation>
    <scope>NUCLEOTIDE SEQUENCE [LARGE SCALE GENOMIC DNA]</scope>
    <source>
        <strain evidence="1 2">LaAM-08-1</strain>
    </source>
</reference>
<evidence type="ECO:0000313" key="2">
    <source>
        <dbReference type="Proteomes" id="UP000054477"/>
    </source>
</evidence>
<dbReference type="Proteomes" id="UP000054477">
    <property type="component" value="Unassembled WGS sequence"/>
</dbReference>
<protein>
    <submittedName>
        <fullName evidence="1">Unplaced genomic scaffold K443scaffold_45, whole genome shotgun sequence</fullName>
    </submittedName>
</protein>
<reference evidence="2" key="2">
    <citation type="submission" date="2015-01" db="EMBL/GenBank/DDBJ databases">
        <title>Evolutionary Origins and Diversification of the Mycorrhizal Mutualists.</title>
        <authorList>
            <consortium name="DOE Joint Genome Institute"/>
            <consortium name="Mycorrhizal Genomics Consortium"/>
            <person name="Kohler A."/>
            <person name="Kuo A."/>
            <person name="Nagy L.G."/>
            <person name="Floudas D."/>
            <person name="Copeland A."/>
            <person name="Barry K.W."/>
            <person name="Cichocki N."/>
            <person name="Veneault-Fourrey C."/>
            <person name="LaButti K."/>
            <person name="Lindquist E.A."/>
            <person name="Lipzen A."/>
            <person name="Lundell T."/>
            <person name="Morin E."/>
            <person name="Murat C."/>
            <person name="Riley R."/>
            <person name="Ohm R."/>
            <person name="Sun H."/>
            <person name="Tunlid A."/>
            <person name="Henrissat B."/>
            <person name="Grigoriev I.V."/>
            <person name="Hibbett D.S."/>
            <person name="Martin F."/>
        </authorList>
    </citation>
    <scope>NUCLEOTIDE SEQUENCE [LARGE SCALE GENOMIC DNA]</scope>
    <source>
        <strain evidence="2">LaAM-08-1</strain>
    </source>
</reference>
<dbReference type="AlphaFoldDB" id="A0A0C9XPG7"/>
<proteinExistence type="predicted"/>
<accession>A0A0C9XPG7</accession>
<keyword evidence="2" id="KW-1185">Reference proteome</keyword>
<dbReference type="EMBL" id="KN838580">
    <property type="protein sequence ID" value="KIK03444.1"/>
    <property type="molecule type" value="Genomic_DNA"/>
</dbReference>
<dbReference type="InterPro" id="IPR046521">
    <property type="entry name" value="DUF6698"/>
</dbReference>